<reference evidence="2 3" key="1">
    <citation type="submission" date="2023-07" db="EMBL/GenBank/DDBJ databases">
        <title>Sequencing the genomes of 1000 actinobacteria strains.</title>
        <authorList>
            <person name="Klenk H.-P."/>
        </authorList>
    </citation>
    <scope>NUCLEOTIDE SEQUENCE [LARGE SCALE GENOMIC DNA]</scope>
    <source>
        <strain evidence="2 3">DSM 19426</strain>
    </source>
</reference>
<accession>A0ABU2BZ36</accession>
<comment type="caution">
    <text evidence="2">The sequence shown here is derived from an EMBL/GenBank/DDBJ whole genome shotgun (WGS) entry which is preliminary data.</text>
</comment>
<dbReference type="Gene3D" id="3.90.1520.10">
    <property type="entry name" value="H-NOX domain"/>
    <property type="match status" value="1"/>
</dbReference>
<dbReference type="SUPFAM" id="SSF111126">
    <property type="entry name" value="Ligand-binding domain in the NO signalling and Golgi transport"/>
    <property type="match status" value="1"/>
</dbReference>
<protein>
    <recommendedName>
        <fullName evidence="1">Heme NO-binding domain-containing protein</fullName>
    </recommendedName>
</protein>
<dbReference type="InterPro" id="IPR011644">
    <property type="entry name" value="Heme_NO-bd"/>
</dbReference>
<dbReference type="InterPro" id="IPR024096">
    <property type="entry name" value="NO_sig/Golgi_transp_ligand-bd"/>
</dbReference>
<feature type="domain" description="Heme NO-binding" evidence="1">
    <location>
        <begin position="2"/>
        <end position="157"/>
    </location>
</feature>
<evidence type="ECO:0000259" key="1">
    <source>
        <dbReference type="Pfam" id="PF07700"/>
    </source>
</evidence>
<dbReference type="Pfam" id="PF07700">
    <property type="entry name" value="HNOB"/>
    <property type="match status" value="1"/>
</dbReference>
<evidence type="ECO:0000313" key="3">
    <source>
        <dbReference type="Proteomes" id="UP001183648"/>
    </source>
</evidence>
<dbReference type="InterPro" id="IPR038158">
    <property type="entry name" value="H-NOX_domain_sf"/>
</dbReference>
<dbReference type="RefSeq" id="WP_310304271.1">
    <property type="nucleotide sequence ID" value="NZ_BAAAPS010000003.1"/>
</dbReference>
<evidence type="ECO:0000313" key="2">
    <source>
        <dbReference type="EMBL" id="MDR7363642.1"/>
    </source>
</evidence>
<gene>
    <name evidence="2" type="ORF">J2S63_003195</name>
</gene>
<name>A0ABU2BZ36_9ACTN</name>
<proteinExistence type="predicted"/>
<sequence length="182" mass="19951">MKGIIFNLVEEAVTARHGEDAWDQVLDRAGVTGAYTSLELYPDEELRALVASGAELLDTDPGELTRWLGHEALLGLAERYPHFFAPHASTRPFLLTLNDVIHPEVRKLHVNADPPDFGFDEGEGDALLLTYASRRRLCDLAVGMIDGAATHFRETSRLTHDVCMKDGAEACVLTVSFAPAHA</sequence>
<organism evidence="2 3">
    <name type="scientific">Nocardioides marmoribigeumensis</name>
    <dbReference type="NCBI Taxonomy" id="433649"/>
    <lineage>
        <taxon>Bacteria</taxon>
        <taxon>Bacillati</taxon>
        <taxon>Actinomycetota</taxon>
        <taxon>Actinomycetes</taxon>
        <taxon>Propionibacteriales</taxon>
        <taxon>Nocardioidaceae</taxon>
        <taxon>Nocardioides</taxon>
    </lineage>
</organism>
<keyword evidence="3" id="KW-1185">Reference proteome</keyword>
<dbReference type="EMBL" id="JAVDYG010000001">
    <property type="protein sequence ID" value="MDR7363642.1"/>
    <property type="molecule type" value="Genomic_DNA"/>
</dbReference>
<dbReference type="Proteomes" id="UP001183648">
    <property type="component" value="Unassembled WGS sequence"/>
</dbReference>